<dbReference type="AlphaFoldDB" id="A0A2M3ZSN1"/>
<protein>
    <submittedName>
        <fullName evidence="2">Putative secreted peptide</fullName>
    </submittedName>
</protein>
<feature type="chain" id="PRO_5014779137" evidence="1">
    <location>
        <begin position="23"/>
        <end position="70"/>
    </location>
</feature>
<keyword evidence="1" id="KW-0732">Signal</keyword>
<reference evidence="2" key="1">
    <citation type="submission" date="2018-01" db="EMBL/GenBank/DDBJ databases">
        <title>An insight into the sialome of Amazonian anophelines.</title>
        <authorList>
            <person name="Ribeiro J.M."/>
            <person name="Scarpassa V."/>
            <person name="Calvo E."/>
        </authorList>
    </citation>
    <scope>NUCLEOTIDE SEQUENCE</scope>
    <source>
        <tissue evidence="2">Salivary glands</tissue>
    </source>
</reference>
<organism evidence="2">
    <name type="scientific">Anopheles braziliensis</name>
    <dbReference type="NCBI Taxonomy" id="58242"/>
    <lineage>
        <taxon>Eukaryota</taxon>
        <taxon>Metazoa</taxon>
        <taxon>Ecdysozoa</taxon>
        <taxon>Arthropoda</taxon>
        <taxon>Hexapoda</taxon>
        <taxon>Insecta</taxon>
        <taxon>Pterygota</taxon>
        <taxon>Neoptera</taxon>
        <taxon>Endopterygota</taxon>
        <taxon>Diptera</taxon>
        <taxon>Nematocera</taxon>
        <taxon>Culicoidea</taxon>
        <taxon>Culicidae</taxon>
        <taxon>Anophelinae</taxon>
        <taxon>Anopheles</taxon>
    </lineage>
</organism>
<evidence type="ECO:0000313" key="2">
    <source>
        <dbReference type="EMBL" id="MBW31503.1"/>
    </source>
</evidence>
<feature type="signal peptide" evidence="1">
    <location>
        <begin position="1"/>
        <end position="22"/>
    </location>
</feature>
<name>A0A2M3ZSN1_9DIPT</name>
<accession>A0A2M3ZSN1</accession>
<sequence>MRLVHIATSVLLAATYWIPAACSTSSGMGRKLKPGLEPIIDSSSCHFGNLWLSDTSRPCIQMANNAASTV</sequence>
<dbReference type="EMBL" id="GGFM01010752">
    <property type="protein sequence ID" value="MBW31503.1"/>
    <property type="molecule type" value="Transcribed_RNA"/>
</dbReference>
<proteinExistence type="predicted"/>
<evidence type="ECO:0000256" key="1">
    <source>
        <dbReference type="SAM" id="SignalP"/>
    </source>
</evidence>